<keyword evidence="2" id="KW-1185">Reference proteome</keyword>
<protein>
    <submittedName>
        <fullName evidence="1">Uncharacterized protein</fullName>
    </submittedName>
</protein>
<sequence length="63" mass="6799">MIVQVPAPNRNASPALPLALPSESLRQRSGTVEGGTMNAARLVLLRRRASQRRSAQAKENFAS</sequence>
<evidence type="ECO:0000313" key="1">
    <source>
        <dbReference type="EMBL" id="CEH16452.1"/>
    </source>
</evidence>
<reference evidence="1 2" key="1">
    <citation type="submission" date="2014-09" db="EMBL/GenBank/DDBJ databases">
        <authorList>
            <person name="Magalhaes I.L.F."/>
            <person name="Oliveira U."/>
            <person name="Santos F.R."/>
            <person name="Vidigal T.H.D.A."/>
            <person name="Brescovit A.D."/>
            <person name="Santos A.J."/>
        </authorList>
    </citation>
    <scope>NUCLEOTIDE SEQUENCE [LARGE SCALE GENOMIC DNA]</scope>
</reference>
<organism evidence="1 2">
    <name type="scientific">Ceraceosorus bombacis</name>
    <dbReference type="NCBI Taxonomy" id="401625"/>
    <lineage>
        <taxon>Eukaryota</taxon>
        <taxon>Fungi</taxon>
        <taxon>Dikarya</taxon>
        <taxon>Basidiomycota</taxon>
        <taxon>Ustilaginomycotina</taxon>
        <taxon>Exobasidiomycetes</taxon>
        <taxon>Ceraceosorales</taxon>
        <taxon>Ceraceosoraceae</taxon>
        <taxon>Ceraceosorus</taxon>
    </lineage>
</organism>
<proteinExistence type="predicted"/>
<evidence type="ECO:0000313" key="2">
    <source>
        <dbReference type="Proteomes" id="UP000054845"/>
    </source>
</evidence>
<name>A0A0P1BKH2_9BASI</name>
<dbReference type="AlphaFoldDB" id="A0A0P1BKH2"/>
<dbReference type="Proteomes" id="UP000054845">
    <property type="component" value="Unassembled WGS sequence"/>
</dbReference>
<dbReference type="EMBL" id="CCYA01000318">
    <property type="protein sequence ID" value="CEH16452.1"/>
    <property type="molecule type" value="Genomic_DNA"/>
</dbReference>
<accession>A0A0P1BKH2</accession>